<dbReference type="InterPro" id="IPR015943">
    <property type="entry name" value="WD40/YVTN_repeat-like_dom_sf"/>
</dbReference>
<reference evidence="3 4" key="1">
    <citation type="submission" date="2014-10" db="EMBL/GenBank/DDBJ databases">
        <title>Pan-genome analysis of Brazilian lineage A amoebal mimiviruses.</title>
        <authorList>
            <person name="Assis F.L."/>
            <person name="Abrahao J.S."/>
            <person name="Kroon E.G."/>
            <person name="Dornas F.P."/>
            <person name="Andrade K.R."/>
            <person name="Borato P.V.M."/>
            <person name="Pilotto M.R."/>
            <person name="Benamar S."/>
            <person name="LaScola B."/>
            <person name="Colson P."/>
        </authorList>
    </citation>
    <scope>NUCLEOTIDE SEQUENCE [LARGE SCALE GENOMIC DNA]</scope>
    <source>
        <strain evidence="3 4">Oyster</strain>
    </source>
</reference>
<proteinExistence type="predicted"/>
<organismHost>
    <name type="scientific">Acanthamoeba polyphaga</name>
    <name type="common">Amoeba</name>
    <dbReference type="NCBI Taxonomy" id="5757"/>
</organismHost>
<dbReference type="EMBL" id="KM982401">
    <property type="protein sequence ID" value="AKI78815.1"/>
    <property type="molecule type" value="Genomic_DNA"/>
</dbReference>
<dbReference type="Gene3D" id="2.130.10.10">
    <property type="entry name" value="YVTN repeat-like/Quinoprotein amine dehydrogenase"/>
    <property type="match status" value="3"/>
</dbReference>
<keyword evidence="2" id="KW-0677">Repeat</keyword>
<evidence type="ECO:0000256" key="1">
    <source>
        <dbReference type="ARBA" id="ARBA00022574"/>
    </source>
</evidence>
<accession>A0A0G2XZR1</accession>
<keyword evidence="1" id="KW-0853">WD repeat</keyword>
<dbReference type="InterPro" id="IPR036322">
    <property type="entry name" value="WD40_repeat_dom_sf"/>
</dbReference>
<sequence length="496" mass="57558">MDSQQYNSNINLILNDEHHTETLNVDKKILIEKCEYFSRMLTQFSEINADTITIKVVDSNIAKNVIMSIFSDIDIYKNISNCCDWKYLLLLYKCCDFFNISFDITKLNKLLVPNEGFELLLDIIDIIGYNYDMIELIINNLPKNYDLGKFPRELLEILYDHSTSYNIVSGSLDRTIKIWNVETQDFNSKIFTKLSKTLRYFPIHKAQIFDNNVECMDYSHKFNQIISGSNGGIKLWNIDNREVIKEFQCDYKINDICFSPDGKSCVCANKFLSVYDLDNGTHKFLNSSRIKSIDCVKTCVCWTSDNIIACGDSDGVIEFWDAETNLIIKWCQVSKSRISNISFSPDRSQIAVSNQTKIILYDSIFSEKILEIKNSYIINFAYSPTEDVLVLIDGHLIKLYNCRTGNLFRTFNLYDRSSQDIKYFSLQSKIYFSPTGNQIIFTCDTKNENLVGIWNWKLNDDIIYLKGHQKQITSLCIIPDSENSTNKRIMNMLKNQ</sequence>
<dbReference type="InterPro" id="IPR001680">
    <property type="entry name" value="WD40_rpt"/>
</dbReference>
<name>A0A0G2XZR1_MIMIV</name>
<evidence type="ECO:0000313" key="3">
    <source>
        <dbReference type="EMBL" id="AKI78815.1"/>
    </source>
</evidence>
<organism evidence="3 4">
    <name type="scientific">Acanthamoeba polyphaga mimivirus</name>
    <name type="common">APMV</name>
    <dbReference type="NCBI Taxonomy" id="212035"/>
    <lineage>
        <taxon>Viruses</taxon>
        <taxon>Varidnaviria</taxon>
        <taxon>Bamfordvirae</taxon>
        <taxon>Nucleocytoviricota</taxon>
        <taxon>Megaviricetes</taxon>
        <taxon>Imitervirales</taxon>
        <taxon>Mimiviridae</taxon>
        <taxon>Megamimivirinae</taxon>
        <taxon>Mimivirus</taxon>
        <taxon>Mimivirus bradfordmassiliense</taxon>
    </lineage>
</organism>
<dbReference type="Pfam" id="PF00400">
    <property type="entry name" value="WD40"/>
    <property type="match status" value="2"/>
</dbReference>
<dbReference type="InterPro" id="IPR050349">
    <property type="entry name" value="WD_LIS1/nudF_dynein_reg"/>
</dbReference>
<dbReference type="SMART" id="SM00320">
    <property type="entry name" value="WD40"/>
    <property type="match status" value="5"/>
</dbReference>
<dbReference type="InterPro" id="IPR019775">
    <property type="entry name" value="WD40_repeat_CS"/>
</dbReference>
<dbReference type="PANTHER" id="PTHR44129">
    <property type="entry name" value="WD REPEAT-CONTAINING PROTEIN POP1"/>
    <property type="match status" value="1"/>
</dbReference>
<dbReference type="Proteomes" id="UP000241474">
    <property type="component" value="Segment"/>
</dbReference>
<dbReference type="PROSITE" id="PS50082">
    <property type="entry name" value="WD_REPEATS_2"/>
    <property type="match status" value="1"/>
</dbReference>
<evidence type="ECO:0000313" key="4">
    <source>
        <dbReference type="Proteomes" id="UP000241474"/>
    </source>
</evidence>
<dbReference type="PROSITE" id="PS00678">
    <property type="entry name" value="WD_REPEATS_1"/>
    <property type="match status" value="1"/>
</dbReference>
<protein>
    <submittedName>
        <fullName evidence="3">WD-repeat family protein</fullName>
    </submittedName>
</protein>
<evidence type="ECO:0000256" key="2">
    <source>
        <dbReference type="ARBA" id="ARBA00022737"/>
    </source>
</evidence>
<dbReference type="SUPFAM" id="SSF50978">
    <property type="entry name" value="WD40 repeat-like"/>
    <property type="match status" value="1"/>
</dbReference>